<accession>A0A9D2I855</accession>
<organism evidence="2 3">
    <name type="scientific">Candidatus Eisenbergiella merdipullorum</name>
    <dbReference type="NCBI Taxonomy" id="2838553"/>
    <lineage>
        <taxon>Bacteria</taxon>
        <taxon>Bacillati</taxon>
        <taxon>Bacillota</taxon>
        <taxon>Clostridia</taxon>
        <taxon>Lachnospirales</taxon>
        <taxon>Lachnospiraceae</taxon>
        <taxon>Eisenbergiella</taxon>
    </lineage>
</organism>
<comment type="caution">
    <text evidence="2">The sequence shown here is derived from an EMBL/GenBank/DDBJ whole genome shotgun (WGS) entry which is preliminary data.</text>
</comment>
<dbReference type="Proteomes" id="UP000886858">
    <property type="component" value="Unassembled WGS sequence"/>
</dbReference>
<evidence type="ECO:0000313" key="2">
    <source>
        <dbReference type="EMBL" id="HJA93488.1"/>
    </source>
</evidence>
<dbReference type="EMBL" id="DWYY01000112">
    <property type="protein sequence ID" value="HJA93488.1"/>
    <property type="molecule type" value="Genomic_DNA"/>
</dbReference>
<reference evidence="2" key="1">
    <citation type="journal article" date="2021" name="PeerJ">
        <title>Extensive microbial diversity within the chicken gut microbiome revealed by metagenomics and culture.</title>
        <authorList>
            <person name="Gilroy R."/>
            <person name="Ravi A."/>
            <person name="Getino M."/>
            <person name="Pursley I."/>
            <person name="Horton D.L."/>
            <person name="Alikhan N.F."/>
            <person name="Baker D."/>
            <person name="Gharbi K."/>
            <person name="Hall N."/>
            <person name="Watson M."/>
            <person name="Adriaenssens E.M."/>
            <person name="Foster-Nyarko E."/>
            <person name="Jarju S."/>
            <person name="Secka A."/>
            <person name="Antonio M."/>
            <person name="Oren A."/>
            <person name="Chaudhuri R.R."/>
            <person name="La Ragione R."/>
            <person name="Hildebrand F."/>
            <person name="Pallen M.J."/>
        </authorList>
    </citation>
    <scope>NUCLEOTIDE SEQUENCE</scope>
    <source>
        <strain evidence="2">CHK179-7159</strain>
    </source>
</reference>
<evidence type="ECO:0000256" key="1">
    <source>
        <dbReference type="SAM" id="MobiDB-lite"/>
    </source>
</evidence>
<protein>
    <submittedName>
        <fullName evidence="2">Uncharacterized protein</fullName>
    </submittedName>
</protein>
<reference evidence="2" key="2">
    <citation type="submission" date="2021-04" db="EMBL/GenBank/DDBJ databases">
        <authorList>
            <person name="Gilroy R."/>
        </authorList>
    </citation>
    <scope>NUCLEOTIDE SEQUENCE</scope>
    <source>
        <strain evidence="2">CHK179-7159</strain>
    </source>
</reference>
<proteinExistence type="predicted"/>
<feature type="region of interest" description="Disordered" evidence="1">
    <location>
        <begin position="125"/>
        <end position="148"/>
    </location>
</feature>
<evidence type="ECO:0000313" key="3">
    <source>
        <dbReference type="Proteomes" id="UP000886858"/>
    </source>
</evidence>
<dbReference type="AlphaFoldDB" id="A0A9D2I855"/>
<name>A0A9D2I855_9FIRM</name>
<sequence length="148" mass="16572">MAKKAFLEVQRKAARVKVMEFLNAHREDEDPCECVILPDGSIEEPLPSHIGKLAELAGADSAALNGHMEKNMEPLFWLVEYTGCMSVWQTRVVAPSKTTKEQEDTLEELYDAALLSPGYLRETAGEDYQKSVEKARQSIEEKGSGREQ</sequence>
<gene>
    <name evidence="2" type="ORF">H9717_10315</name>
</gene>